<dbReference type="Pfam" id="PF00196">
    <property type="entry name" value="GerE"/>
    <property type="match status" value="1"/>
</dbReference>
<dbReference type="CDD" id="cd06170">
    <property type="entry name" value="LuxR_C_like"/>
    <property type="match status" value="1"/>
</dbReference>
<dbReference type="InterPro" id="IPR036388">
    <property type="entry name" value="WH-like_DNA-bd_sf"/>
</dbReference>
<dbReference type="SMART" id="SM00421">
    <property type="entry name" value="HTH_LUXR"/>
    <property type="match status" value="1"/>
</dbReference>
<dbReference type="PROSITE" id="PS00622">
    <property type="entry name" value="HTH_LUXR_1"/>
    <property type="match status" value="1"/>
</dbReference>
<keyword evidence="2" id="KW-0238">DNA-binding</keyword>
<dbReference type="AlphaFoldDB" id="A0A2P2CB29"/>
<sequence>MAPMLVEAYLGLGRIADARSLTTRYADATPPGSPALSVALARRCEVLTASDDDAAAAAFEHAVVAHAEAGDPFETARTRLLFGGRLRRAGHRVAARQQLTAAADAFAAMDLTHWDSVAEQELAATGARARRQPVNGTEPLTSQETRVAILAAQGRSNKEIAAALFLSPKTIERHLGNVFRKRGLRSRTELAATYARVSEQAD</sequence>
<evidence type="ECO:0000256" key="3">
    <source>
        <dbReference type="ARBA" id="ARBA00023163"/>
    </source>
</evidence>
<organism evidence="5">
    <name type="scientific">metagenome</name>
    <dbReference type="NCBI Taxonomy" id="256318"/>
    <lineage>
        <taxon>unclassified sequences</taxon>
        <taxon>metagenomes</taxon>
    </lineage>
</organism>
<evidence type="ECO:0000256" key="2">
    <source>
        <dbReference type="ARBA" id="ARBA00023125"/>
    </source>
</evidence>
<dbReference type="EMBL" id="CZKA01000053">
    <property type="protein sequence ID" value="CUR59180.1"/>
    <property type="molecule type" value="Genomic_DNA"/>
</dbReference>
<gene>
    <name evidence="5" type="ORF">NOCA2570069</name>
</gene>
<dbReference type="PANTHER" id="PTHR44688">
    <property type="entry name" value="DNA-BINDING TRANSCRIPTIONAL ACTIVATOR DEVR_DOSR"/>
    <property type="match status" value="1"/>
</dbReference>
<accession>A0A2P2CB29</accession>
<dbReference type="InterPro" id="IPR000792">
    <property type="entry name" value="Tscrpt_reg_LuxR_C"/>
</dbReference>
<dbReference type="GO" id="GO:0006355">
    <property type="term" value="P:regulation of DNA-templated transcription"/>
    <property type="evidence" value="ECO:0007669"/>
    <property type="project" value="InterPro"/>
</dbReference>
<dbReference type="Gene3D" id="1.10.10.10">
    <property type="entry name" value="Winged helix-like DNA-binding domain superfamily/Winged helix DNA-binding domain"/>
    <property type="match status" value="1"/>
</dbReference>
<keyword evidence="3" id="KW-0804">Transcription</keyword>
<feature type="domain" description="HTH luxR-type" evidence="4">
    <location>
        <begin position="133"/>
        <end position="198"/>
    </location>
</feature>
<dbReference type="InterPro" id="IPR016032">
    <property type="entry name" value="Sig_transdc_resp-reg_C-effctor"/>
</dbReference>
<name>A0A2P2CB29_9ZZZZ</name>
<dbReference type="PRINTS" id="PR00038">
    <property type="entry name" value="HTHLUXR"/>
</dbReference>
<dbReference type="PROSITE" id="PS50043">
    <property type="entry name" value="HTH_LUXR_2"/>
    <property type="match status" value="1"/>
</dbReference>
<protein>
    <recommendedName>
        <fullName evidence="4">HTH luxR-type domain-containing protein</fullName>
    </recommendedName>
</protein>
<reference evidence="5" key="1">
    <citation type="submission" date="2015-08" db="EMBL/GenBank/DDBJ databases">
        <authorList>
            <person name="Babu N.S."/>
            <person name="Beckwith C.J."/>
            <person name="Beseler K.G."/>
            <person name="Brison A."/>
            <person name="Carone J.V."/>
            <person name="Caskin T.P."/>
            <person name="Diamond M."/>
            <person name="Durham M.E."/>
            <person name="Foxe J.M."/>
            <person name="Go M."/>
            <person name="Henderson B.A."/>
            <person name="Jones I.B."/>
            <person name="McGettigan J.A."/>
            <person name="Micheletti S.J."/>
            <person name="Nasrallah M.E."/>
            <person name="Ortiz D."/>
            <person name="Piller C.R."/>
            <person name="Privatt S.R."/>
            <person name="Schneider S.L."/>
            <person name="Sharp S."/>
            <person name="Smith T.C."/>
            <person name="Stanton J.D."/>
            <person name="Ullery H.E."/>
            <person name="Wilson R.J."/>
            <person name="Serrano M.G."/>
            <person name="Buck G."/>
            <person name="Lee V."/>
            <person name="Wang Y."/>
            <person name="Carvalho R."/>
            <person name="Voegtly L."/>
            <person name="Shi R."/>
            <person name="Duckworth R."/>
            <person name="Johnson A."/>
            <person name="Loviza R."/>
            <person name="Walstead R."/>
            <person name="Shah Z."/>
            <person name="Kiflezghi M."/>
            <person name="Wade K."/>
            <person name="Ball S.L."/>
            <person name="Bradley K.W."/>
            <person name="Asai D.J."/>
            <person name="Bowman C.A."/>
            <person name="Russell D.A."/>
            <person name="Pope W.H."/>
            <person name="Jacobs-Sera D."/>
            <person name="Hendrix R.W."/>
            <person name="Hatfull G.F."/>
        </authorList>
    </citation>
    <scope>NUCLEOTIDE SEQUENCE</scope>
</reference>
<proteinExistence type="predicted"/>
<dbReference type="SUPFAM" id="SSF46894">
    <property type="entry name" value="C-terminal effector domain of the bipartite response regulators"/>
    <property type="match status" value="1"/>
</dbReference>
<dbReference type="PANTHER" id="PTHR44688:SF16">
    <property type="entry name" value="DNA-BINDING TRANSCRIPTIONAL ACTIVATOR DEVR_DOSR"/>
    <property type="match status" value="1"/>
</dbReference>
<evidence type="ECO:0000313" key="5">
    <source>
        <dbReference type="EMBL" id="CUR59180.1"/>
    </source>
</evidence>
<evidence type="ECO:0000256" key="1">
    <source>
        <dbReference type="ARBA" id="ARBA00023015"/>
    </source>
</evidence>
<dbReference type="GO" id="GO:0003677">
    <property type="term" value="F:DNA binding"/>
    <property type="evidence" value="ECO:0007669"/>
    <property type="project" value="UniProtKB-KW"/>
</dbReference>
<evidence type="ECO:0000259" key="4">
    <source>
        <dbReference type="PROSITE" id="PS50043"/>
    </source>
</evidence>
<keyword evidence="1" id="KW-0805">Transcription regulation</keyword>